<accession>A0ABW2BUH4</accession>
<dbReference type="PRINTS" id="PR00757">
    <property type="entry name" value="AMINEOXDASEF"/>
</dbReference>
<dbReference type="Gene3D" id="1.10.3110.10">
    <property type="entry name" value="protoporphyrinogen ix oxidase, domain 3"/>
    <property type="match status" value="1"/>
</dbReference>
<evidence type="ECO:0000256" key="2">
    <source>
        <dbReference type="ARBA" id="ARBA00023002"/>
    </source>
</evidence>
<evidence type="ECO:0000313" key="4">
    <source>
        <dbReference type="EMBL" id="MFC6866180.1"/>
    </source>
</evidence>
<proteinExistence type="predicted"/>
<dbReference type="Pfam" id="PF01593">
    <property type="entry name" value="Amino_oxidase"/>
    <property type="match status" value="1"/>
</dbReference>
<dbReference type="InterPro" id="IPR036188">
    <property type="entry name" value="FAD/NAD-bd_sf"/>
</dbReference>
<keyword evidence="2" id="KW-0560">Oxidoreductase</keyword>
<dbReference type="SUPFAM" id="SSF51905">
    <property type="entry name" value="FAD/NAD(P)-binding domain"/>
    <property type="match status" value="1"/>
</dbReference>
<feature type="domain" description="Amine oxidase" evidence="3">
    <location>
        <begin position="11"/>
        <end position="425"/>
    </location>
</feature>
<dbReference type="EMBL" id="JBHSXX010000001">
    <property type="protein sequence ID" value="MFC6866180.1"/>
    <property type="molecule type" value="Genomic_DNA"/>
</dbReference>
<gene>
    <name evidence="4" type="ORF">ACFQGD_03395</name>
</gene>
<keyword evidence="5" id="KW-1185">Reference proteome</keyword>
<name>A0ABW2BUH4_9PSEU</name>
<dbReference type="InterPro" id="IPR002937">
    <property type="entry name" value="Amino_oxidase"/>
</dbReference>
<comment type="caution">
    <text evidence="4">The sequence shown here is derived from an EMBL/GenBank/DDBJ whole genome shotgun (WGS) entry which is preliminary data.</text>
</comment>
<organism evidence="4 5">
    <name type="scientific">Haloechinothrix salitolerans</name>
    <dbReference type="NCBI Taxonomy" id="926830"/>
    <lineage>
        <taxon>Bacteria</taxon>
        <taxon>Bacillati</taxon>
        <taxon>Actinomycetota</taxon>
        <taxon>Actinomycetes</taxon>
        <taxon>Pseudonocardiales</taxon>
        <taxon>Pseudonocardiaceae</taxon>
        <taxon>Haloechinothrix</taxon>
    </lineage>
</organism>
<dbReference type="Proteomes" id="UP001596337">
    <property type="component" value="Unassembled WGS sequence"/>
</dbReference>
<dbReference type="InterPro" id="IPR001613">
    <property type="entry name" value="Flavin_amine_oxidase"/>
</dbReference>
<dbReference type="PANTHER" id="PTHR42923">
    <property type="entry name" value="PROTOPORPHYRINOGEN OXIDASE"/>
    <property type="match status" value="1"/>
</dbReference>
<comment type="cofactor">
    <cofactor evidence="1">
        <name>FAD</name>
        <dbReference type="ChEBI" id="CHEBI:57692"/>
    </cofactor>
</comment>
<evidence type="ECO:0000313" key="5">
    <source>
        <dbReference type="Proteomes" id="UP001596337"/>
    </source>
</evidence>
<reference evidence="5" key="1">
    <citation type="journal article" date="2019" name="Int. J. Syst. Evol. Microbiol.">
        <title>The Global Catalogue of Microorganisms (GCM) 10K type strain sequencing project: providing services to taxonomists for standard genome sequencing and annotation.</title>
        <authorList>
            <consortium name="The Broad Institute Genomics Platform"/>
            <consortium name="The Broad Institute Genome Sequencing Center for Infectious Disease"/>
            <person name="Wu L."/>
            <person name="Ma J."/>
        </authorList>
    </citation>
    <scope>NUCLEOTIDE SEQUENCE [LARGE SCALE GENOMIC DNA]</scope>
    <source>
        <strain evidence="5">KCTC 32255</strain>
    </source>
</reference>
<evidence type="ECO:0000256" key="1">
    <source>
        <dbReference type="ARBA" id="ARBA00001974"/>
    </source>
</evidence>
<dbReference type="Gene3D" id="3.50.50.60">
    <property type="entry name" value="FAD/NAD(P)-binding domain"/>
    <property type="match status" value="2"/>
</dbReference>
<dbReference type="InterPro" id="IPR050464">
    <property type="entry name" value="Zeta_carotene_desat/Oxidored"/>
</dbReference>
<protein>
    <submittedName>
        <fullName evidence="4">Protoporphyrinogen/coproporphyrinogen oxidase</fullName>
    </submittedName>
</protein>
<sequence>MTVAVIGAGVAGAAAARTLRRNGVEPLVFEASDSVGGRTRTVAGDECDIDSGAIFLMGSYDATFRFLRESGHDTELRRWEARAAVMDEDGKTYPVRFDRPWTFLRLPHLRWRDRLRLARTIGALSVRSGPAPFDTDGLATADDGRTLAEWARATVGDRAYEYVVRPLMGPLTGADPEKISAAFTIALMSQVHRTRLSVPRGGLGRIASWLLDGIDVRVSTPVRSLEHRSSGVRVGTADESFDVDGVVVATDVRQARALLDGVVDDDVCAALDAVAPIPAYHVLLGYDTDPWPAVGHDLVVQAGPGRHHNYGVLLNSRRAPYAVPRGGQTVSVYFDRDQAPESDEEQVVARARGAVDRAFGVATPDFHRVFGMDVALIAPTPWHYESMRRARDAMPDTIRLAGDYLSHSGIEAALDSGERAARDVLASSVSPRSVIARDRPAGGRSAS</sequence>
<evidence type="ECO:0000259" key="3">
    <source>
        <dbReference type="Pfam" id="PF01593"/>
    </source>
</evidence>
<dbReference type="RefSeq" id="WP_345407273.1">
    <property type="nucleotide sequence ID" value="NZ_BAABLA010000123.1"/>
</dbReference>